<evidence type="ECO:0000256" key="1">
    <source>
        <dbReference type="SAM" id="MobiDB-lite"/>
    </source>
</evidence>
<feature type="compositionally biased region" description="Basic and acidic residues" evidence="1">
    <location>
        <begin position="395"/>
        <end position="407"/>
    </location>
</feature>
<dbReference type="EMBL" id="KN817604">
    <property type="protein sequence ID" value="KJA17391.1"/>
    <property type="molecule type" value="Genomic_DNA"/>
</dbReference>
<sequence>MANVVKIVADHSNPNIYRSGTALQTQTCLAIFSAFTLTLITTFLISYRIITVTQQTNLPKRSRNTYTGIVDIIAQSSALYSVVLLIWAITWVVTPKSDLRDQISFNYIAMFSEELAFLAAGIAPTVMVARIARVSSTDLHRQSVTAHISDLEFQVTGRDRTISMPAVAKRDRHAWIALGARRVYRAMRMTRRAPSTADLISYASLPSMRTHPRLSASSYRIASCFLAVSRYTRVTLSAPHVSSADATTLRPVSRRCTPVRRAVRRNLVSGRPAASATAQCTYPPALTSHKPDAPWTPTSRPAMRRVGRAVRRARCIVACLPALESCMRASTANFPVRRIRRAAAPAAAPAIITLGGQRTSPIRITPYEQGGNSRKEARRKGSRDAESGAAAFVAGKKDKGQGRERVHGGGGAGAGDGEEQQQRALTEDVS</sequence>
<evidence type="ECO:0000256" key="2">
    <source>
        <dbReference type="SAM" id="Phobius"/>
    </source>
</evidence>
<feature type="region of interest" description="Disordered" evidence="1">
    <location>
        <begin position="279"/>
        <end position="301"/>
    </location>
</feature>
<evidence type="ECO:0000313" key="3">
    <source>
        <dbReference type="EMBL" id="KJA17391.1"/>
    </source>
</evidence>
<feature type="transmembrane region" description="Helical" evidence="2">
    <location>
        <begin position="29"/>
        <end position="51"/>
    </location>
</feature>
<keyword evidence="2" id="KW-0472">Membrane</keyword>
<reference evidence="4" key="1">
    <citation type="submission" date="2014-04" db="EMBL/GenBank/DDBJ databases">
        <title>Evolutionary Origins and Diversification of the Mycorrhizal Mutualists.</title>
        <authorList>
            <consortium name="DOE Joint Genome Institute"/>
            <consortium name="Mycorrhizal Genomics Consortium"/>
            <person name="Kohler A."/>
            <person name="Kuo A."/>
            <person name="Nagy L.G."/>
            <person name="Floudas D."/>
            <person name="Copeland A."/>
            <person name="Barry K.W."/>
            <person name="Cichocki N."/>
            <person name="Veneault-Fourrey C."/>
            <person name="LaButti K."/>
            <person name="Lindquist E.A."/>
            <person name="Lipzen A."/>
            <person name="Lundell T."/>
            <person name="Morin E."/>
            <person name="Murat C."/>
            <person name="Riley R."/>
            <person name="Ohm R."/>
            <person name="Sun H."/>
            <person name="Tunlid A."/>
            <person name="Henrissat B."/>
            <person name="Grigoriev I.V."/>
            <person name="Hibbett D.S."/>
            <person name="Martin F."/>
        </authorList>
    </citation>
    <scope>NUCLEOTIDE SEQUENCE [LARGE SCALE GENOMIC DNA]</scope>
    <source>
        <strain evidence="4">FD-334 SS-4</strain>
    </source>
</reference>
<dbReference type="OrthoDB" id="2873242at2759"/>
<feature type="region of interest" description="Disordered" evidence="1">
    <location>
        <begin position="361"/>
        <end position="430"/>
    </location>
</feature>
<keyword evidence="2" id="KW-0812">Transmembrane</keyword>
<feature type="transmembrane region" description="Helical" evidence="2">
    <location>
        <begin position="72"/>
        <end position="94"/>
    </location>
</feature>
<dbReference type="Proteomes" id="UP000054270">
    <property type="component" value="Unassembled WGS sequence"/>
</dbReference>
<gene>
    <name evidence="3" type="ORF">HYPSUDRAFT_206219</name>
</gene>
<organism evidence="3 4">
    <name type="scientific">Hypholoma sublateritium (strain FD-334 SS-4)</name>
    <dbReference type="NCBI Taxonomy" id="945553"/>
    <lineage>
        <taxon>Eukaryota</taxon>
        <taxon>Fungi</taxon>
        <taxon>Dikarya</taxon>
        <taxon>Basidiomycota</taxon>
        <taxon>Agaricomycotina</taxon>
        <taxon>Agaricomycetes</taxon>
        <taxon>Agaricomycetidae</taxon>
        <taxon>Agaricales</taxon>
        <taxon>Agaricineae</taxon>
        <taxon>Strophariaceae</taxon>
        <taxon>Hypholoma</taxon>
    </lineage>
</organism>
<keyword evidence="4" id="KW-1185">Reference proteome</keyword>
<proteinExistence type="predicted"/>
<keyword evidence="2" id="KW-1133">Transmembrane helix</keyword>
<dbReference type="AlphaFoldDB" id="A0A0D2NL95"/>
<evidence type="ECO:0000313" key="4">
    <source>
        <dbReference type="Proteomes" id="UP000054270"/>
    </source>
</evidence>
<protein>
    <submittedName>
        <fullName evidence="3">Uncharacterized protein</fullName>
    </submittedName>
</protein>
<name>A0A0D2NL95_HYPSF</name>
<accession>A0A0D2NL95</accession>
<feature type="transmembrane region" description="Helical" evidence="2">
    <location>
        <begin position="114"/>
        <end position="132"/>
    </location>
</feature>